<dbReference type="AlphaFoldDB" id="A0AAW5B581"/>
<protein>
    <recommendedName>
        <fullName evidence="4">BshB3 potential contributor to bacillithiol synthesis</fullName>
    </recommendedName>
</protein>
<keyword evidence="1" id="KW-0472">Membrane</keyword>
<name>A0AAW5B581_9BACI</name>
<gene>
    <name evidence="2" type="ORF">K3T81_10835</name>
</gene>
<organism evidence="2 3">
    <name type="scientific">Oceanobacillus jordanicus</name>
    <dbReference type="NCBI Taxonomy" id="2867266"/>
    <lineage>
        <taxon>Bacteria</taxon>
        <taxon>Bacillati</taxon>
        <taxon>Bacillota</taxon>
        <taxon>Bacilli</taxon>
        <taxon>Bacillales</taxon>
        <taxon>Bacillaceae</taxon>
        <taxon>Oceanobacillus</taxon>
    </lineage>
</organism>
<dbReference type="RefSeq" id="WP_238020032.1">
    <property type="nucleotide sequence ID" value="NZ_JAIFZM010000008.1"/>
</dbReference>
<evidence type="ECO:0008006" key="4">
    <source>
        <dbReference type="Google" id="ProtNLM"/>
    </source>
</evidence>
<sequence>MKLAITLVVITTLIGLVLTILQIGKSDSDYDSKSKKNVKRLTLIYVVTILASLIALAIFVFNYTS</sequence>
<reference evidence="2 3" key="1">
    <citation type="journal article" date="2022" name="Evol. Bioinform. Online">
        <title>Draft Genome Sequence of Oceanobacillus jordanicus Strain GSFE11, a Halotolerant Plant Growth-Promoting Bacterial Endophyte Isolated From the Jordan Valley.</title>
        <authorList>
            <person name="Alhindi T."/>
            <person name="Albdaiwi R."/>
        </authorList>
    </citation>
    <scope>NUCLEOTIDE SEQUENCE [LARGE SCALE GENOMIC DNA]</scope>
    <source>
        <strain evidence="2 3">GSFE11</strain>
    </source>
</reference>
<dbReference type="Proteomes" id="UP001199631">
    <property type="component" value="Unassembled WGS sequence"/>
</dbReference>
<dbReference type="EMBL" id="JAIFZM010000008">
    <property type="protein sequence ID" value="MCG3419650.1"/>
    <property type="molecule type" value="Genomic_DNA"/>
</dbReference>
<evidence type="ECO:0000313" key="2">
    <source>
        <dbReference type="EMBL" id="MCG3419650.1"/>
    </source>
</evidence>
<evidence type="ECO:0000256" key="1">
    <source>
        <dbReference type="SAM" id="Phobius"/>
    </source>
</evidence>
<comment type="caution">
    <text evidence="2">The sequence shown here is derived from an EMBL/GenBank/DDBJ whole genome shotgun (WGS) entry which is preliminary data.</text>
</comment>
<feature type="transmembrane region" description="Helical" evidence="1">
    <location>
        <begin position="43"/>
        <end position="63"/>
    </location>
</feature>
<accession>A0AAW5B581</accession>
<keyword evidence="3" id="KW-1185">Reference proteome</keyword>
<keyword evidence="1" id="KW-1133">Transmembrane helix</keyword>
<keyword evidence="1" id="KW-0812">Transmembrane</keyword>
<evidence type="ECO:0000313" key="3">
    <source>
        <dbReference type="Proteomes" id="UP001199631"/>
    </source>
</evidence>
<proteinExistence type="predicted"/>